<dbReference type="EMBL" id="JAAVTX010000001">
    <property type="protein sequence ID" value="NKE43289.1"/>
    <property type="molecule type" value="Genomic_DNA"/>
</dbReference>
<organism evidence="3 4">
    <name type="scientific">Falsiroseomonas frigidaquae</name>
    <dbReference type="NCBI Taxonomy" id="487318"/>
    <lineage>
        <taxon>Bacteria</taxon>
        <taxon>Pseudomonadati</taxon>
        <taxon>Pseudomonadota</taxon>
        <taxon>Alphaproteobacteria</taxon>
        <taxon>Acetobacterales</taxon>
        <taxon>Roseomonadaceae</taxon>
        <taxon>Falsiroseomonas</taxon>
    </lineage>
</organism>
<dbReference type="Proteomes" id="UP000765160">
    <property type="component" value="Unassembled WGS sequence"/>
</dbReference>
<comment type="caution">
    <text evidence="3">The sequence shown here is derived from an EMBL/GenBank/DDBJ whole genome shotgun (WGS) entry which is preliminary data.</text>
</comment>
<accession>A0ABX1ERN7</accession>
<dbReference type="RefSeq" id="WP_168046183.1">
    <property type="nucleotide sequence ID" value="NZ_JAATJR010000001.1"/>
</dbReference>
<protein>
    <submittedName>
        <fullName evidence="3">Uncharacterized protein</fullName>
    </submittedName>
</protein>
<proteinExistence type="predicted"/>
<reference evidence="3 4" key="1">
    <citation type="submission" date="2020-03" db="EMBL/GenBank/DDBJ databases">
        <title>Roseomonas selenitidurans sp. nov. isolated from soil.</title>
        <authorList>
            <person name="Liu H."/>
        </authorList>
    </citation>
    <scope>NUCLEOTIDE SEQUENCE [LARGE SCALE GENOMIC DNA]</scope>
    <source>
        <strain evidence="3 4">JCM 15073</strain>
    </source>
</reference>
<evidence type="ECO:0000313" key="4">
    <source>
        <dbReference type="Proteomes" id="UP000765160"/>
    </source>
</evidence>
<gene>
    <name evidence="3" type="ORF">HB662_00765</name>
</gene>
<keyword evidence="2" id="KW-0732">Signal</keyword>
<evidence type="ECO:0000256" key="1">
    <source>
        <dbReference type="SAM" id="MobiDB-lite"/>
    </source>
</evidence>
<feature type="compositionally biased region" description="Pro residues" evidence="1">
    <location>
        <begin position="134"/>
        <end position="178"/>
    </location>
</feature>
<feature type="region of interest" description="Disordered" evidence="1">
    <location>
        <begin position="127"/>
        <end position="192"/>
    </location>
</feature>
<evidence type="ECO:0000256" key="2">
    <source>
        <dbReference type="SAM" id="SignalP"/>
    </source>
</evidence>
<evidence type="ECO:0000313" key="3">
    <source>
        <dbReference type="EMBL" id="NKE43289.1"/>
    </source>
</evidence>
<name>A0ABX1ERN7_9PROT</name>
<keyword evidence="4" id="KW-1185">Reference proteome</keyword>
<feature type="signal peptide" evidence="2">
    <location>
        <begin position="1"/>
        <end position="28"/>
    </location>
</feature>
<sequence length="824" mass="85424">MARTRTAAGLAALLLCATLLSPAGTAMGEEPAPARIRVRTGVHHGFTRIVFDWPQAVGYEVLQHGDQAELRFARPATLDTAALRRPLRNLQASEATAEGMRITLRPGVAVRHLVVGTLVVLDLMDPPRQATRAPTPPDSPPAPPPPPSPTHSPTPAPAAAPLPTPAATPPTTPPPPPAGAAETDLRLPFTGPAAGLLGGDGLLVMVEDDRPRNLAALRRANPALAGAELVELPGATALRLPSPRSAALNRDPAAWLQPPPEPAAPLGFAVEPTRHGVAVSLLPEAQPAAPAPPLLALQDLPEATLLARWRALPGRIAATPEAEREASRMELAETLLGLGLGAEAQSALYLATGDDPRLVLQPRALLLAGATAVLAGRPEEAQAPLDDPRLPATEEVALWRALARPEIESPFRAAIPLLLRYPAPLRARLLPGLAATLAEAGATTEAQALLAGDPAAAGLPLARYAAAVIQEAAGATEPALASYAGLAKDRDRDARARALGRLAELRLASGAIDAAAAAQALEAAVPAWRGDGRELARRLRAADLYLQAAQPAAALALLRDTGASFPDAAEALRPRLVTATIAMLDDPQASPLEMARLHAEQHATLPPDARLDAAVARIADRLMGLELPHEAGALLARAVPTSIDGGALSVRLAEARLADGDAEGALQALRRGAALPGEMGRRRALAEAAARRESGDLPGAIGVLRGLGAEGAAPLAELLAAAQDWPGAAASLQRHLDRQAPGNAPLDEAARRDLLRLAAFLALAQDRAGLAALQQRYGDRVQEGGFAEAFAAVASGTPGTLDLPRLRQEIAETRALQEQLRALR</sequence>
<feature type="chain" id="PRO_5045224741" evidence="2">
    <location>
        <begin position="29"/>
        <end position="824"/>
    </location>
</feature>